<dbReference type="NCBIfam" id="TIGR00021">
    <property type="entry name" value="rpiA"/>
    <property type="match status" value="1"/>
</dbReference>
<dbReference type="RefSeq" id="WP_103934013.1">
    <property type="nucleotide sequence ID" value="NZ_FNVA01000005.1"/>
</dbReference>
<feature type="binding site" evidence="3">
    <location>
        <position position="128"/>
    </location>
    <ligand>
        <name>substrate</name>
    </ligand>
</feature>
<comment type="subunit">
    <text evidence="3">Homodimer.</text>
</comment>
<feature type="binding site" evidence="3">
    <location>
        <begin position="101"/>
        <end position="104"/>
    </location>
    <ligand>
        <name>substrate</name>
    </ligand>
</feature>
<evidence type="ECO:0000256" key="3">
    <source>
        <dbReference type="HAMAP-Rule" id="MF_00170"/>
    </source>
</evidence>
<dbReference type="EMBL" id="FNVA01000005">
    <property type="protein sequence ID" value="SEG47966.1"/>
    <property type="molecule type" value="Genomic_DNA"/>
</dbReference>
<dbReference type="PANTHER" id="PTHR11934">
    <property type="entry name" value="RIBOSE-5-PHOSPHATE ISOMERASE"/>
    <property type="match status" value="1"/>
</dbReference>
<dbReference type="NCBIfam" id="NF001924">
    <property type="entry name" value="PRK00702.1"/>
    <property type="match status" value="1"/>
</dbReference>
<keyword evidence="5" id="KW-1185">Reference proteome</keyword>
<dbReference type="Gene3D" id="3.30.70.260">
    <property type="match status" value="1"/>
</dbReference>
<dbReference type="Gene3D" id="3.40.50.1360">
    <property type="match status" value="1"/>
</dbReference>
<dbReference type="GO" id="GO:0004751">
    <property type="term" value="F:ribose-5-phosphate isomerase activity"/>
    <property type="evidence" value="ECO:0007669"/>
    <property type="project" value="UniProtKB-UniRule"/>
</dbReference>
<accession>A0A1H6AJP0</accession>
<organism evidence="4 5">
    <name type="scientific">Bryocella elongata</name>
    <dbReference type="NCBI Taxonomy" id="863522"/>
    <lineage>
        <taxon>Bacteria</taxon>
        <taxon>Pseudomonadati</taxon>
        <taxon>Acidobacteriota</taxon>
        <taxon>Terriglobia</taxon>
        <taxon>Terriglobales</taxon>
        <taxon>Acidobacteriaceae</taxon>
        <taxon>Bryocella</taxon>
    </lineage>
</organism>
<sequence length="231" mass="24679">MTQDEAKALVGKRAAEMVESGMRVGLGTGSTSVAFIKALGARVQAEGLKIRCVASSDSSTELGRSLGMDVVTLEELPELDLYIDGADEVAISPNGEFYLIKGGGAALLREKIVASAAEKFICVVDQSKMVPKLGKFPLPVEIIKMARPLVERRLADLGLNPVLRRKKDDSGPVLTDEQNYLLDCHCGVIEDPEETAAEIRSIVGVVEHGLFLGMASKVLIAGENGVEEREA</sequence>
<comment type="catalytic activity">
    <reaction evidence="1 3">
        <text>aldehydo-D-ribose 5-phosphate = D-ribulose 5-phosphate</text>
        <dbReference type="Rhea" id="RHEA:14657"/>
        <dbReference type="ChEBI" id="CHEBI:58121"/>
        <dbReference type="ChEBI" id="CHEBI:58273"/>
        <dbReference type="EC" id="5.3.1.6"/>
    </reaction>
</comment>
<proteinExistence type="inferred from homology"/>
<dbReference type="InterPro" id="IPR004788">
    <property type="entry name" value="Ribose5P_isomerase_type_A"/>
</dbReference>
<comment type="similarity">
    <text evidence="3">Belongs to the ribose 5-phosphate isomerase family.</text>
</comment>
<dbReference type="Pfam" id="PF06026">
    <property type="entry name" value="Rib_5-P_isom_A"/>
    <property type="match status" value="1"/>
</dbReference>
<dbReference type="HAMAP" id="MF_00170">
    <property type="entry name" value="Rib_5P_isom_A"/>
    <property type="match status" value="1"/>
</dbReference>
<dbReference type="SUPFAM" id="SSF100950">
    <property type="entry name" value="NagB/RpiA/CoA transferase-like"/>
    <property type="match status" value="1"/>
</dbReference>
<keyword evidence="2 3" id="KW-0413">Isomerase</keyword>
<dbReference type="InterPro" id="IPR037171">
    <property type="entry name" value="NagB/RpiA_transferase-like"/>
</dbReference>
<evidence type="ECO:0000256" key="1">
    <source>
        <dbReference type="ARBA" id="ARBA00001713"/>
    </source>
</evidence>
<dbReference type="GO" id="GO:0006014">
    <property type="term" value="P:D-ribose metabolic process"/>
    <property type="evidence" value="ECO:0007669"/>
    <property type="project" value="TreeGrafter"/>
</dbReference>
<dbReference type="InterPro" id="IPR020672">
    <property type="entry name" value="Ribose5P_isomerase_typA_subgr"/>
</dbReference>
<gene>
    <name evidence="3" type="primary">rpiA</name>
    <name evidence="4" type="ORF">SAMN05421819_3158</name>
</gene>
<evidence type="ECO:0000313" key="4">
    <source>
        <dbReference type="EMBL" id="SEG47966.1"/>
    </source>
</evidence>
<feature type="binding site" evidence="3">
    <location>
        <begin position="28"/>
        <end position="31"/>
    </location>
    <ligand>
        <name>substrate</name>
    </ligand>
</feature>
<dbReference type="EC" id="5.3.1.6" evidence="3"/>
<dbReference type="FunFam" id="3.40.50.1360:FF:000001">
    <property type="entry name" value="Ribose-5-phosphate isomerase A"/>
    <property type="match status" value="1"/>
</dbReference>
<dbReference type="SUPFAM" id="SSF75445">
    <property type="entry name" value="D-ribose-5-phosphate isomerase (RpiA), lid domain"/>
    <property type="match status" value="1"/>
</dbReference>
<name>A0A1H6AJP0_9BACT</name>
<dbReference type="GO" id="GO:0005829">
    <property type="term" value="C:cytosol"/>
    <property type="evidence" value="ECO:0007669"/>
    <property type="project" value="TreeGrafter"/>
</dbReference>
<dbReference type="GO" id="GO:0009052">
    <property type="term" value="P:pentose-phosphate shunt, non-oxidative branch"/>
    <property type="evidence" value="ECO:0007669"/>
    <property type="project" value="UniProtKB-UniRule"/>
</dbReference>
<comment type="function">
    <text evidence="3">Catalyzes the reversible conversion of ribose-5-phosphate to ribulose 5-phosphate.</text>
</comment>
<protein>
    <recommendedName>
        <fullName evidence="3">Ribose-5-phosphate isomerase A</fullName>
        <ecNumber evidence="3">5.3.1.6</ecNumber>
    </recommendedName>
    <alternativeName>
        <fullName evidence="3">Phosphoriboisomerase A</fullName>
        <shortName evidence="3">PRI</shortName>
    </alternativeName>
</protein>
<dbReference type="PANTHER" id="PTHR11934:SF0">
    <property type="entry name" value="RIBOSE-5-PHOSPHATE ISOMERASE"/>
    <property type="match status" value="1"/>
</dbReference>
<comment type="pathway">
    <text evidence="3">Carbohydrate degradation; pentose phosphate pathway; D-ribose 5-phosphate from D-ribulose 5-phosphate (non-oxidative stage): step 1/1.</text>
</comment>
<dbReference type="Proteomes" id="UP000236728">
    <property type="component" value="Unassembled WGS sequence"/>
</dbReference>
<dbReference type="CDD" id="cd01398">
    <property type="entry name" value="RPI_A"/>
    <property type="match status" value="1"/>
</dbReference>
<evidence type="ECO:0000256" key="2">
    <source>
        <dbReference type="ARBA" id="ARBA00023235"/>
    </source>
</evidence>
<feature type="binding site" evidence="3">
    <location>
        <begin position="84"/>
        <end position="87"/>
    </location>
    <ligand>
        <name>substrate</name>
    </ligand>
</feature>
<reference evidence="4 5" key="1">
    <citation type="submission" date="2016-10" db="EMBL/GenBank/DDBJ databases">
        <authorList>
            <person name="de Groot N.N."/>
        </authorList>
    </citation>
    <scope>NUCLEOTIDE SEQUENCE [LARGE SCALE GENOMIC DNA]</scope>
    <source>
        <strain evidence="4 5">DSM 22489</strain>
    </source>
</reference>
<dbReference type="UniPathway" id="UPA00115">
    <property type="reaction ID" value="UER00412"/>
</dbReference>
<dbReference type="OrthoDB" id="5870696at2"/>
<dbReference type="AlphaFoldDB" id="A0A1H6AJP0"/>
<feature type="active site" description="Proton acceptor" evidence="3">
    <location>
        <position position="110"/>
    </location>
</feature>
<evidence type="ECO:0000313" key="5">
    <source>
        <dbReference type="Proteomes" id="UP000236728"/>
    </source>
</evidence>